<reference evidence="2 3" key="1">
    <citation type="submission" date="2018-04" db="EMBL/GenBank/DDBJ databases">
        <title>WGS assembly of Panicum hallii var. hallii HAL2.</title>
        <authorList>
            <person name="Lovell J."/>
            <person name="Jenkins J."/>
            <person name="Lowry D."/>
            <person name="Mamidi S."/>
            <person name="Sreedasyam A."/>
            <person name="Weng X."/>
            <person name="Barry K."/>
            <person name="Bonette J."/>
            <person name="Campitelli B."/>
            <person name="Daum C."/>
            <person name="Gordon S."/>
            <person name="Gould B."/>
            <person name="Lipzen A."/>
            <person name="MacQueen A."/>
            <person name="Palacio-Mejia J."/>
            <person name="Plott C."/>
            <person name="Shakirov E."/>
            <person name="Shu S."/>
            <person name="Yoshinaga Y."/>
            <person name="Zane M."/>
            <person name="Rokhsar D."/>
            <person name="Grimwood J."/>
            <person name="Schmutz J."/>
            <person name="Juenger T."/>
        </authorList>
    </citation>
    <scope>NUCLEOTIDE SEQUENCE [LARGE SCALE GENOMIC DNA]</scope>
    <source>
        <strain evidence="3">cv. HAL2</strain>
    </source>
</reference>
<gene>
    <name evidence="2" type="ORF">GQ55_4G260700</name>
</gene>
<dbReference type="AlphaFoldDB" id="A0A2T7E0B6"/>
<evidence type="ECO:0000313" key="3">
    <source>
        <dbReference type="Proteomes" id="UP000244336"/>
    </source>
</evidence>
<evidence type="ECO:0008006" key="4">
    <source>
        <dbReference type="Google" id="ProtNLM"/>
    </source>
</evidence>
<evidence type="ECO:0000256" key="1">
    <source>
        <dbReference type="SAM" id="SignalP"/>
    </source>
</evidence>
<keyword evidence="1" id="KW-0732">Signal</keyword>
<dbReference type="Proteomes" id="UP000244336">
    <property type="component" value="Chromosome 4"/>
</dbReference>
<organism evidence="2 3">
    <name type="scientific">Panicum hallii var. hallii</name>
    <dbReference type="NCBI Taxonomy" id="1504633"/>
    <lineage>
        <taxon>Eukaryota</taxon>
        <taxon>Viridiplantae</taxon>
        <taxon>Streptophyta</taxon>
        <taxon>Embryophyta</taxon>
        <taxon>Tracheophyta</taxon>
        <taxon>Spermatophyta</taxon>
        <taxon>Magnoliopsida</taxon>
        <taxon>Liliopsida</taxon>
        <taxon>Poales</taxon>
        <taxon>Poaceae</taxon>
        <taxon>PACMAD clade</taxon>
        <taxon>Panicoideae</taxon>
        <taxon>Panicodae</taxon>
        <taxon>Paniceae</taxon>
        <taxon>Panicinae</taxon>
        <taxon>Panicum</taxon>
        <taxon>Panicum sect. Panicum</taxon>
    </lineage>
</organism>
<feature type="chain" id="PRO_5015729722" description="Secreted protein" evidence="1">
    <location>
        <begin position="24"/>
        <end position="185"/>
    </location>
</feature>
<proteinExistence type="predicted"/>
<keyword evidence="3" id="KW-1185">Reference proteome</keyword>
<protein>
    <recommendedName>
        <fullName evidence="4">Secreted protein</fullName>
    </recommendedName>
</protein>
<sequence>MMLKPQGSVFVFVLSMMCRSGPGTRPTIGCSEILWQLLGGMTGSGHCTGRPVQGVPSFRGNIRRSRGIMMDFGQGRQGVHVLEVTATARATSLPGVVTAALPFGKHGRQGGRRCEHGGPRRELLQWWSHTKEVGDLPVTSPPAKRKEAEKVRLVMIRATRRAITLTRTRRLSICILEIPFRYWLF</sequence>
<dbReference type="Gramene" id="PUZ61252">
    <property type="protein sequence ID" value="PUZ61252"/>
    <property type="gene ID" value="GQ55_4G260700"/>
</dbReference>
<feature type="signal peptide" evidence="1">
    <location>
        <begin position="1"/>
        <end position="23"/>
    </location>
</feature>
<dbReference type="EMBL" id="CM009752">
    <property type="protein sequence ID" value="PUZ61252.1"/>
    <property type="molecule type" value="Genomic_DNA"/>
</dbReference>
<name>A0A2T7E0B6_9POAL</name>
<accession>A0A2T7E0B6</accession>
<evidence type="ECO:0000313" key="2">
    <source>
        <dbReference type="EMBL" id="PUZ61252.1"/>
    </source>
</evidence>